<evidence type="ECO:0000256" key="6">
    <source>
        <dbReference type="ARBA" id="ARBA00022723"/>
    </source>
</evidence>
<dbReference type="GO" id="GO:0020037">
    <property type="term" value="F:heme binding"/>
    <property type="evidence" value="ECO:0007669"/>
    <property type="project" value="InterPro"/>
</dbReference>
<evidence type="ECO:0000256" key="12">
    <source>
        <dbReference type="PIRSR" id="PIRSR602401-1"/>
    </source>
</evidence>
<dbReference type="Pfam" id="PF00067">
    <property type="entry name" value="p450"/>
    <property type="match status" value="1"/>
</dbReference>
<dbReference type="CDD" id="cd11058">
    <property type="entry name" value="CYP60B-like"/>
    <property type="match status" value="1"/>
</dbReference>
<dbReference type="GO" id="GO:0005506">
    <property type="term" value="F:iron ion binding"/>
    <property type="evidence" value="ECO:0007669"/>
    <property type="project" value="InterPro"/>
</dbReference>
<organism evidence="15 16">
    <name type="scientific">Xylaria arbuscula</name>
    <dbReference type="NCBI Taxonomy" id="114810"/>
    <lineage>
        <taxon>Eukaryota</taxon>
        <taxon>Fungi</taxon>
        <taxon>Dikarya</taxon>
        <taxon>Ascomycota</taxon>
        <taxon>Pezizomycotina</taxon>
        <taxon>Sordariomycetes</taxon>
        <taxon>Xylariomycetidae</taxon>
        <taxon>Xylariales</taxon>
        <taxon>Xylariaceae</taxon>
        <taxon>Xylaria</taxon>
    </lineage>
</organism>
<evidence type="ECO:0000256" key="9">
    <source>
        <dbReference type="ARBA" id="ARBA00023004"/>
    </source>
</evidence>
<evidence type="ECO:0000256" key="4">
    <source>
        <dbReference type="ARBA" id="ARBA00022617"/>
    </source>
</evidence>
<keyword evidence="6 12" id="KW-0479">Metal-binding</keyword>
<dbReference type="PANTHER" id="PTHR24305">
    <property type="entry name" value="CYTOCHROME P450"/>
    <property type="match status" value="1"/>
</dbReference>
<dbReference type="Proteomes" id="UP001148614">
    <property type="component" value="Unassembled WGS sequence"/>
</dbReference>
<comment type="similarity">
    <text evidence="3 13">Belongs to the cytochrome P450 family.</text>
</comment>
<dbReference type="PROSITE" id="PS00086">
    <property type="entry name" value="CYTOCHROME_P450"/>
    <property type="match status" value="1"/>
</dbReference>
<dbReference type="PRINTS" id="PR00463">
    <property type="entry name" value="EP450I"/>
</dbReference>
<dbReference type="VEuPathDB" id="FungiDB:F4678DRAFT_413882"/>
<dbReference type="GO" id="GO:0016705">
    <property type="term" value="F:oxidoreductase activity, acting on paired donors, with incorporation or reduction of molecular oxygen"/>
    <property type="evidence" value="ECO:0007669"/>
    <property type="project" value="InterPro"/>
</dbReference>
<evidence type="ECO:0000256" key="1">
    <source>
        <dbReference type="ARBA" id="ARBA00001971"/>
    </source>
</evidence>
<evidence type="ECO:0000256" key="5">
    <source>
        <dbReference type="ARBA" id="ARBA00022692"/>
    </source>
</evidence>
<dbReference type="FunFam" id="1.10.630.10:FF:000158">
    <property type="entry name" value="Cytochrome P450, putative (Eurofung)"/>
    <property type="match status" value="1"/>
</dbReference>
<feature type="transmembrane region" description="Helical" evidence="14">
    <location>
        <begin position="12"/>
        <end position="34"/>
    </location>
</feature>
<evidence type="ECO:0008006" key="17">
    <source>
        <dbReference type="Google" id="ProtNLM"/>
    </source>
</evidence>
<comment type="subcellular location">
    <subcellularLocation>
        <location evidence="2">Membrane</location>
    </subcellularLocation>
</comment>
<keyword evidence="10 13" id="KW-0503">Monooxygenase</keyword>
<keyword evidence="5 14" id="KW-0812">Transmembrane</keyword>
<keyword evidence="7 14" id="KW-1133">Transmembrane helix</keyword>
<keyword evidence="16" id="KW-1185">Reference proteome</keyword>
<dbReference type="InterPro" id="IPR050121">
    <property type="entry name" value="Cytochrome_P450_monoxygenase"/>
</dbReference>
<evidence type="ECO:0000256" key="10">
    <source>
        <dbReference type="ARBA" id="ARBA00023033"/>
    </source>
</evidence>
<evidence type="ECO:0000256" key="14">
    <source>
        <dbReference type="SAM" id="Phobius"/>
    </source>
</evidence>
<dbReference type="SUPFAM" id="SSF48264">
    <property type="entry name" value="Cytochrome P450"/>
    <property type="match status" value="1"/>
</dbReference>
<dbReference type="PANTHER" id="PTHR24305:SF210">
    <property type="entry name" value="CYTOCHROME P450 MONOOXYGENASE ASQL-RELATED"/>
    <property type="match status" value="1"/>
</dbReference>
<keyword evidence="11 14" id="KW-0472">Membrane</keyword>
<name>A0A9W8ND60_9PEZI</name>
<sequence>MDTPWLEHVRAQWFPVLASSLLLYEIGSIIYNLYFHPLAKYPGPWLARSTLLWRLWCTMDGRHHENFHKQHAKYGPVFRVSPNELSFSSLQSYRDIYGFPSPGSEQCVKSDFYDIFGNGFKTGCIGSERNPKVHARKKKNLLAAFSAKALTAQEDIVQRCIDDFVSKIGIISQKSPEGINLVEWFEMSSFDLLGEMAFGESFGCIQSEKHHFWIDLVLQHVREITLVDNLRRFKILSGIAKRILPSLILSVRARHTKYTRAKVQRRLESTSSRQDFLTNVVEKVKSGDVPLEEMAAHSSTLIIAGGETTATTMAAVMYYLLKTPKVMEKLTAEIRGRYKAYDEIDSTSALQLPYLQAVINEALRIHPSGAHGHPRISPGTQIDGHWVPKGVEVYTSTWSVSHGSEYFADPDAFIPERWTDPESKDIKEASQPFSLGYRACIGRSFAYLQMSFALSKMIYTYDFELLNKDLDWEAQSKHYVMWWKVPIQVRATNRLAA</sequence>
<feature type="binding site" description="axial binding residue" evidence="12">
    <location>
        <position position="440"/>
    </location>
    <ligand>
        <name>heme</name>
        <dbReference type="ChEBI" id="CHEBI:30413"/>
    </ligand>
    <ligandPart>
        <name>Fe</name>
        <dbReference type="ChEBI" id="CHEBI:18248"/>
    </ligandPart>
</feature>
<keyword evidence="4 12" id="KW-0349">Heme</keyword>
<comment type="cofactor">
    <cofactor evidence="1 12">
        <name>heme</name>
        <dbReference type="ChEBI" id="CHEBI:30413"/>
    </cofactor>
</comment>
<dbReference type="InterPro" id="IPR002401">
    <property type="entry name" value="Cyt_P450_E_grp-I"/>
</dbReference>
<evidence type="ECO:0000256" key="13">
    <source>
        <dbReference type="RuleBase" id="RU000461"/>
    </source>
</evidence>
<evidence type="ECO:0000313" key="16">
    <source>
        <dbReference type="Proteomes" id="UP001148614"/>
    </source>
</evidence>
<evidence type="ECO:0000256" key="8">
    <source>
        <dbReference type="ARBA" id="ARBA00023002"/>
    </source>
</evidence>
<evidence type="ECO:0000256" key="11">
    <source>
        <dbReference type="ARBA" id="ARBA00023136"/>
    </source>
</evidence>
<keyword evidence="9 12" id="KW-0408">Iron</keyword>
<accession>A0A9W8ND60</accession>
<proteinExistence type="inferred from homology"/>
<dbReference type="InterPro" id="IPR017972">
    <property type="entry name" value="Cyt_P450_CS"/>
</dbReference>
<dbReference type="GO" id="GO:0016020">
    <property type="term" value="C:membrane"/>
    <property type="evidence" value="ECO:0007669"/>
    <property type="project" value="UniProtKB-SubCell"/>
</dbReference>
<comment type="caution">
    <text evidence="15">The sequence shown here is derived from an EMBL/GenBank/DDBJ whole genome shotgun (WGS) entry which is preliminary data.</text>
</comment>
<evidence type="ECO:0000313" key="15">
    <source>
        <dbReference type="EMBL" id="KAJ3568839.1"/>
    </source>
</evidence>
<dbReference type="AlphaFoldDB" id="A0A9W8ND60"/>
<protein>
    <recommendedName>
        <fullName evidence="17">Cytochrome P450 monooxygenase</fullName>
    </recommendedName>
</protein>
<dbReference type="PRINTS" id="PR00385">
    <property type="entry name" value="P450"/>
</dbReference>
<gene>
    <name evidence="15" type="ORF">NPX13_g6283</name>
</gene>
<dbReference type="InterPro" id="IPR001128">
    <property type="entry name" value="Cyt_P450"/>
</dbReference>
<evidence type="ECO:0000256" key="7">
    <source>
        <dbReference type="ARBA" id="ARBA00022989"/>
    </source>
</evidence>
<dbReference type="GO" id="GO:0004497">
    <property type="term" value="F:monooxygenase activity"/>
    <property type="evidence" value="ECO:0007669"/>
    <property type="project" value="UniProtKB-KW"/>
</dbReference>
<evidence type="ECO:0000256" key="3">
    <source>
        <dbReference type="ARBA" id="ARBA00010617"/>
    </source>
</evidence>
<evidence type="ECO:0000256" key="2">
    <source>
        <dbReference type="ARBA" id="ARBA00004370"/>
    </source>
</evidence>
<dbReference type="Gene3D" id="1.10.630.10">
    <property type="entry name" value="Cytochrome P450"/>
    <property type="match status" value="1"/>
</dbReference>
<dbReference type="InterPro" id="IPR036396">
    <property type="entry name" value="Cyt_P450_sf"/>
</dbReference>
<keyword evidence="8 13" id="KW-0560">Oxidoreductase</keyword>
<dbReference type="EMBL" id="JANPWZ010001094">
    <property type="protein sequence ID" value="KAJ3568839.1"/>
    <property type="molecule type" value="Genomic_DNA"/>
</dbReference>
<reference evidence="15" key="1">
    <citation type="submission" date="2022-07" db="EMBL/GenBank/DDBJ databases">
        <title>Genome Sequence of Xylaria arbuscula.</title>
        <authorList>
            <person name="Buettner E."/>
        </authorList>
    </citation>
    <scope>NUCLEOTIDE SEQUENCE</scope>
    <source>
        <strain evidence="15">VT107</strain>
    </source>
</reference>